<dbReference type="PANTHER" id="PTHR30154">
    <property type="entry name" value="LEUCINE-RESPONSIVE REGULATORY PROTEIN"/>
    <property type="match status" value="1"/>
</dbReference>
<evidence type="ECO:0000259" key="4">
    <source>
        <dbReference type="PROSITE" id="PS50956"/>
    </source>
</evidence>
<dbReference type="Gene3D" id="1.10.10.10">
    <property type="entry name" value="Winged helix-like DNA-binding domain superfamily/Winged helix DNA-binding domain"/>
    <property type="match status" value="1"/>
</dbReference>
<dbReference type="SUPFAM" id="SSF54909">
    <property type="entry name" value="Dimeric alpha+beta barrel"/>
    <property type="match status" value="1"/>
</dbReference>
<evidence type="ECO:0000313" key="5">
    <source>
        <dbReference type="EMBL" id="TVX93159.1"/>
    </source>
</evidence>
<dbReference type="InterPro" id="IPR036388">
    <property type="entry name" value="WH-like_DNA-bd_sf"/>
</dbReference>
<evidence type="ECO:0000256" key="3">
    <source>
        <dbReference type="ARBA" id="ARBA00023163"/>
    </source>
</evidence>
<keyword evidence="3" id="KW-0804">Transcription</keyword>
<dbReference type="Pfam" id="PF13404">
    <property type="entry name" value="HTH_AsnC-type"/>
    <property type="match status" value="1"/>
</dbReference>
<dbReference type="GO" id="GO:0043200">
    <property type="term" value="P:response to amino acid"/>
    <property type="evidence" value="ECO:0007669"/>
    <property type="project" value="TreeGrafter"/>
</dbReference>
<gene>
    <name evidence="5" type="ORF">FPZ44_08855</name>
</gene>
<dbReference type="SMART" id="SM00344">
    <property type="entry name" value="HTH_ASNC"/>
    <property type="match status" value="1"/>
</dbReference>
<dbReference type="InterPro" id="IPR036390">
    <property type="entry name" value="WH_DNA-bd_sf"/>
</dbReference>
<dbReference type="OrthoDB" id="34294at2"/>
<dbReference type="Gene3D" id="3.30.70.920">
    <property type="match status" value="1"/>
</dbReference>
<dbReference type="PRINTS" id="PR00033">
    <property type="entry name" value="HTHASNC"/>
</dbReference>
<dbReference type="Proteomes" id="UP000318102">
    <property type="component" value="Unassembled WGS sequence"/>
</dbReference>
<dbReference type="InterPro" id="IPR019887">
    <property type="entry name" value="Tscrpt_reg_AsnC/Lrp_C"/>
</dbReference>
<dbReference type="SUPFAM" id="SSF46785">
    <property type="entry name" value="Winged helix' DNA-binding domain"/>
    <property type="match status" value="1"/>
</dbReference>
<dbReference type="GO" id="GO:0005829">
    <property type="term" value="C:cytosol"/>
    <property type="evidence" value="ECO:0007669"/>
    <property type="project" value="TreeGrafter"/>
</dbReference>
<feature type="domain" description="HTH asnC-type" evidence="4">
    <location>
        <begin position="1"/>
        <end position="62"/>
    </location>
</feature>
<accession>A0A559IZU4</accession>
<proteinExistence type="predicted"/>
<keyword evidence="6" id="KW-1185">Reference proteome</keyword>
<dbReference type="InterPro" id="IPR000485">
    <property type="entry name" value="AsnC-type_HTH_dom"/>
</dbReference>
<dbReference type="EMBL" id="VNJK01000001">
    <property type="protein sequence ID" value="TVX93159.1"/>
    <property type="molecule type" value="Genomic_DNA"/>
</dbReference>
<dbReference type="PROSITE" id="PS50956">
    <property type="entry name" value="HTH_ASNC_2"/>
    <property type="match status" value="1"/>
</dbReference>
<keyword evidence="2" id="KW-0238">DNA-binding</keyword>
<protein>
    <submittedName>
        <fullName evidence="5">Lrp/AsnC family transcriptional regulator</fullName>
    </submittedName>
</protein>
<dbReference type="InterPro" id="IPR011008">
    <property type="entry name" value="Dimeric_a/b-barrel"/>
</dbReference>
<evidence type="ECO:0000256" key="1">
    <source>
        <dbReference type="ARBA" id="ARBA00023015"/>
    </source>
</evidence>
<keyword evidence="1" id="KW-0805">Transcription regulation</keyword>
<comment type="caution">
    <text evidence="5">The sequence shown here is derived from an EMBL/GenBank/DDBJ whole genome shotgun (WGS) entry which is preliminary data.</text>
</comment>
<dbReference type="InterPro" id="IPR019888">
    <property type="entry name" value="Tscrpt_reg_AsnC-like"/>
</dbReference>
<dbReference type="Pfam" id="PF01037">
    <property type="entry name" value="AsnC_trans_reg"/>
    <property type="match status" value="1"/>
</dbReference>
<evidence type="ECO:0000313" key="6">
    <source>
        <dbReference type="Proteomes" id="UP000318102"/>
    </source>
</evidence>
<evidence type="ECO:0000256" key="2">
    <source>
        <dbReference type="ARBA" id="ARBA00023125"/>
    </source>
</evidence>
<reference evidence="5 6" key="1">
    <citation type="submission" date="2019-07" db="EMBL/GenBank/DDBJ databases">
        <authorList>
            <person name="Kim J."/>
        </authorList>
    </citation>
    <scope>NUCLEOTIDE SEQUENCE [LARGE SCALE GENOMIC DNA]</scope>
    <source>
        <strain evidence="5 6">N4</strain>
    </source>
</reference>
<sequence>MDKIDEQILEELQKNAKISMKELAEIVHLSSPAVIERVRKLEDNNTIEGYHASVSLKKLDRNIMALILFESKDCKALSHFCNNHPDVIECYRVAGEISYIAKVATHSVESLEQFIDEAMKYGTPSTNIVLSSHEKKVRSQYKVENLKVVEEI</sequence>
<dbReference type="GO" id="GO:0043565">
    <property type="term" value="F:sequence-specific DNA binding"/>
    <property type="evidence" value="ECO:0007669"/>
    <property type="project" value="InterPro"/>
</dbReference>
<organism evidence="5 6">
    <name type="scientific">Paenibacillus agilis</name>
    <dbReference type="NCBI Taxonomy" id="3020863"/>
    <lineage>
        <taxon>Bacteria</taxon>
        <taxon>Bacillati</taxon>
        <taxon>Bacillota</taxon>
        <taxon>Bacilli</taxon>
        <taxon>Bacillales</taxon>
        <taxon>Paenibacillaceae</taxon>
        <taxon>Paenibacillus</taxon>
    </lineage>
</organism>
<name>A0A559IZU4_9BACL</name>
<dbReference type="PANTHER" id="PTHR30154:SF20">
    <property type="entry name" value="LEUCINE-RESPONSIVE REGULATORY PROTEIN"/>
    <property type="match status" value="1"/>
</dbReference>
<dbReference type="AlphaFoldDB" id="A0A559IZU4"/>
<dbReference type="RefSeq" id="WP_144989368.1">
    <property type="nucleotide sequence ID" value="NZ_VNJK01000001.1"/>
</dbReference>